<keyword evidence="15" id="KW-1185">Reference proteome</keyword>
<dbReference type="GO" id="GO:0031201">
    <property type="term" value="C:SNARE complex"/>
    <property type="evidence" value="ECO:0007669"/>
    <property type="project" value="TreeGrafter"/>
</dbReference>
<dbReference type="PROSITE" id="PS00914">
    <property type="entry name" value="SYNTAXIN"/>
    <property type="match status" value="1"/>
</dbReference>
<reference evidence="14 15" key="1">
    <citation type="submission" date="2014-03" db="EMBL/GenBank/DDBJ databases">
        <title>The genome of Kluyveromyces dobzhanskii.</title>
        <authorList>
            <person name="Nystedt B."/>
            <person name="Astrom S."/>
        </authorList>
    </citation>
    <scope>NUCLEOTIDE SEQUENCE [LARGE SCALE GENOMIC DNA]</scope>
    <source>
        <strain evidence="14 15">CBS 2104</strain>
    </source>
</reference>
<dbReference type="InterPro" id="IPR000727">
    <property type="entry name" value="T_SNARE_dom"/>
</dbReference>
<dbReference type="PANTHER" id="PTHR19957:SF83">
    <property type="entry name" value="SYNTAXIN-16"/>
    <property type="match status" value="1"/>
</dbReference>
<evidence type="ECO:0000256" key="6">
    <source>
        <dbReference type="ARBA" id="ARBA00022989"/>
    </source>
</evidence>
<evidence type="ECO:0000256" key="7">
    <source>
        <dbReference type="ARBA" id="ARBA00023034"/>
    </source>
</evidence>
<evidence type="ECO:0000259" key="13">
    <source>
        <dbReference type="PROSITE" id="PS50192"/>
    </source>
</evidence>
<evidence type="ECO:0000256" key="11">
    <source>
        <dbReference type="SAM" id="MobiDB-lite"/>
    </source>
</evidence>
<protein>
    <submittedName>
        <fullName evidence="14">WGS project CCBQ000000000 data, contig 00107</fullName>
    </submittedName>
</protein>
<evidence type="ECO:0000313" key="14">
    <source>
        <dbReference type="EMBL" id="CDO91986.1"/>
    </source>
</evidence>
<dbReference type="GO" id="GO:0006886">
    <property type="term" value="P:intracellular protein transport"/>
    <property type="evidence" value="ECO:0007669"/>
    <property type="project" value="InterPro"/>
</dbReference>
<keyword evidence="4 12" id="KW-0812">Transmembrane</keyword>
<dbReference type="InterPro" id="IPR006012">
    <property type="entry name" value="Syntaxin/epimorphin_CS"/>
</dbReference>
<comment type="caution">
    <text evidence="14">The sequence shown here is derived from an EMBL/GenBank/DDBJ whole genome shotgun (WGS) entry which is preliminary data.</text>
</comment>
<dbReference type="Gene3D" id="1.20.58.70">
    <property type="match status" value="1"/>
</dbReference>
<dbReference type="OrthoDB" id="10251371at2759"/>
<dbReference type="GO" id="GO:0005484">
    <property type="term" value="F:SNAP receptor activity"/>
    <property type="evidence" value="ECO:0007669"/>
    <property type="project" value="InterPro"/>
</dbReference>
<dbReference type="SUPFAM" id="SSF47661">
    <property type="entry name" value="t-snare proteins"/>
    <property type="match status" value="1"/>
</dbReference>
<feature type="coiled-coil region" evidence="10">
    <location>
        <begin position="270"/>
        <end position="297"/>
    </location>
</feature>
<dbReference type="SMART" id="SM00397">
    <property type="entry name" value="t_SNARE"/>
    <property type="match status" value="1"/>
</dbReference>
<evidence type="ECO:0000256" key="4">
    <source>
        <dbReference type="ARBA" id="ARBA00022692"/>
    </source>
</evidence>
<keyword evidence="5" id="KW-0653">Protein transport</keyword>
<dbReference type="AlphaFoldDB" id="A0A0A8L149"/>
<evidence type="ECO:0000256" key="2">
    <source>
        <dbReference type="ARBA" id="ARBA00009063"/>
    </source>
</evidence>
<evidence type="ECO:0000256" key="8">
    <source>
        <dbReference type="ARBA" id="ARBA00023054"/>
    </source>
</evidence>
<dbReference type="GO" id="GO:0000139">
    <property type="term" value="C:Golgi membrane"/>
    <property type="evidence" value="ECO:0007669"/>
    <property type="project" value="UniProtKB-SubCell"/>
</dbReference>
<dbReference type="EMBL" id="CCBQ010000004">
    <property type="protein sequence ID" value="CDO91986.1"/>
    <property type="molecule type" value="Genomic_DNA"/>
</dbReference>
<dbReference type="InterPro" id="IPR010989">
    <property type="entry name" value="SNARE"/>
</dbReference>
<dbReference type="GO" id="GO:0006906">
    <property type="term" value="P:vesicle fusion"/>
    <property type="evidence" value="ECO:0007669"/>
    <property type="project" value="TreeGrafter"/>
</dbReference>
<feature type="coiled-coil region" evidence="10">
    <location>
        <begin position="217"/>
        <end position="244"/>
    </location>
</feature>
<keyword evidence="7" id="KW-0333">Golgi apparatus</keyword>
<evidence type="ECO:0000313" key="15">
    <source>
        <dbReference type="Proteomes" id="UP000031516"/>
    </source>
</evidence>
<sequence>MFRDRTNLFLSYRRTFPHQRFTSSKYLRSTKDLENQPFIGSEDSNNEEDGFAMDDFSRQLPPKFFDLTFRVDESLSTVDHLLLQLTRLYQKNSLPGFQDNRQDEDEIEKISFEVIKRFQECFGVIKTLTRIKESQYSNGKQLSKDELKILDNLEKNYALKVQDKSQKFRILQNNHLKFLNKDDFKPLPTTKSSNDTLSLLEEEVEKEEVNNIDSYSKQTLQKQNQKLQDNNQQFLQQRDEEITQLAKGVLEVSTIFREMQSLIIDQGTVVDRIDYNLENTVIELKQAQRELDKATHYQKRSQKCKIILFLSLLVLAMFLLVMLKPHSHTVTKSVPDRDKTPHSPYINVDTPAGDPLLDPESNVD</sequence>
<evidence type="ECO:0000256" key="5">
    <source>
        <dbReference type="ARBA" id="ARBA00022927"/>
    </source>
</evidence>
<keyword evidence="3" id="KW-0813">Transport</keyword>
<dbReference type="GO" id="GO:0048278">
    <property type="term" value="P:vesicle docking"/>
    <property type="evidence" value="ECO:0007669"/>
    <property type="project" value="TreeGrafter"/>
</dbReference>
<proteinExistence type="inferred from homology"/>
<comment type="subcellular location">
    <subcellularLocation>
        <location evidence="1">Golgi apparatus membrane</location>
        <topology evidence="1">Single-pass type IV membrane protein</topology>
    </subcellularLocation>
</comment>
<feature type="transmembrane region" description="Helical" evidence="12">
    <location>
        <begin position="306"/>
        <end position="323"/>
    </location>
</feature>
<accession>A0A0A8L149</accession>
<evidence type="ECO:0000256" key="9">
    <source>
        <dbReference type="ARBA" id="ARBA00023136"/>
    </source>
</evidence>
<dbReference type="Proteomes" id="UP000031516">
    <property type="component" value="Unassembled WGS sequence"/>
</dbReference>
<dbReference type="CDD" id="cd15845">
    <property type="entry name" value="SNARE_syntaxin16"/>
    <property type="match status" value="1"/>
</dbReference>
<feature type="domain" description="T-SNARE coiled-coil homology" evidence="13">
    <location>
        <begin position="232"/>
        <end position="294"/>
    </location>
</feature>
<keyword evidence="8 10" id="KW-0175">Coiled coil</keyword>
<keyword evidence="6 12" id="KW-1133">Transmembrane helix</keyword>
<dbReference type="GO" id="GO:0000149">
    <property type="term" value="F:SNARE binding"/>
    <property type="evidence" value="ECO:0007669"/>
    <property type="project" value="TreeGrafter"/>
</dbReference>
<dbReference type="Pfam" id="PF05739">
    <property type="entry name" value="SNARE"/>
    <property type="match status" value="1"/>
</dbReference>
<name>A0A0A8L149_9SACH</name>
<dbReference type="PANTHER" id="PTHR19957">
    <property type="entry name" value="SYNTAXIN"/>
    <property type="match status" value="1"/>
</dbReference>
<evidence type="ECO:0000256" key="10">
    <source>
        <dbReference type="SAM" id="Coils"/>
    </source>
</evidence>
<evidence type="ECO:0000256" key="12">
    <source>
        <dbReference type="SAM" id="Phobius"/>
    </source>
</evidence>
<gene>
    <name evidence="14" type="ORF">KLDO_g316</name>
</gene>
<dbReference type="InterPro" id="IPR045242">
    <property type="entry name" value="Syntaxin"/>
</dbReference>
<feature type="region of interest" description="Disordered" evidence="11">
    <location>
        <begin position="330"/>
        <end position="364"/>
    </location>
</feature>
<organism evidence="14 15">
    <name type="scientific">Kluyveromyces dobzhanskii CBS 2104</name>
    <dbReference type="NCBI Taxonomy" id="1427455"/>
    <lineage>
        <taxon>Eukaryota</taxon>
        <taxon>Fungi</taxon>
        <taxon>Dikarya</taxon>
        <taxon>Ascomycota</taxon>
        <taxon>Saccharomycotina</taxon>
        <taxon>Saccharomycetes</taxon>
        <taxon>Saccharomycetales</taxon>
        <taxon>Saccharomycetaceae</taxon>
        <taxon>Kluyveromyces</taxon>
    </lineage>
</organism>
<evidence type="ECO:0000256" key="3">
    <source>
        <dbReference type="ARBA" id="ARBA00022448"/>
    </source>
</evidence>
<comment type="similarity">
    <text evidence="2">Belongs to the syntaxin family.</text>
</comment>
<keyword evidence="9 12" id="KW-0472">Membrane</keyword>
<evidence type="ECO:0000256" key="1">
    <source>
        <dbReference type="ARBA" id="ARBA00004409"/>
    </source>
</evidence>
<dbReference type="PROSITE" id="PS50192">
    <property type="entry name" value="T_SNARE"/>
    <property type="match status" value="1"/>
</dbReference>